<dbReference type="EMBL" id="JAJGCB010000001">
    <property type="protein sequence ID" value="KAJ8996257.1"/>
    <property type="molecule type" value="Genomic_DNA"/>
</dbReference>
<comment type="catalytic activity">
    <reaction evidence="1">
        <text>a monocarboxylic acid amide + H2O = a monocarboxylate + NH4(+)</text>
        <dbReference type="Rhea" id="RHEA:12020"/>
        <dbReference type="ChEBI" id="CHEBI:15377"/>
        <dbReference type="ChEBI" id="CHEBI:28938"/>
        <dbReference type="ChEBI" id="CHEBI:35757"/>
        <dbReference type="ChEBI" id="CHEBI:83628"/>
        <dbReference type="EC" id="3.5.1.4"/>
    </reaction>
</comment>
<comment type="similarity">
    <text evidence="2">Belongs to the amidase family.</text>
</comment>
<sequence length="553" mass="59672">MASSSISGSRDPYHVIAARKQEARSKLIPKEWLIPETKLHEYTSSPTANVLHVPAKSGLLSSRELEITENYDAVGLLEMLRKGPADGGYSVTEVVTAFCKRAAIAQQLTNCLTEIMFESALQRAKKLDDDCSANPTQTFPPLWGLPISLKDSFNIPGFDATIGLVHFAEKPCSEYSALPKLFLDLGAVFYCKTNVPQTMMTADSDNNIFGRTMNPHNRSLTAGGSSGGEGALIAMRGSIVGIGTDIAGSIRIPSHCCGIYGFKPSANIVPYAGQQSPAAAGLPGIQPVAGPMATSLRSCELIMRTIMSNQPWKVDVECLHIPWRGLQAPNGGKLRIGVIEDDGLFTPTPPMRRALAEAKTKLQKAGMEIVAIKLPNVARDIGIIWASFSLEGSKTVLEYISSANEPFVESVKRVGLVSMPPKSLQDLFAWNVARREAATAYKDLWLENNLDAILNTLAPHTAPPLDTWPGITQALWNLVDYPSCIIPTGKVGPGDVTDNAAKYGPDDEKVYAMYTGPDNYQGAPTTLQLVGMRQEDENLVAMAGIVDKILNNS</sequence>
<evidence type="ECO:0000256" key="1">
    <source>
        <dbReference type="ARBA" id="ARBA00001311"/>
    </source>
</evidence>
<feature type="active site" description="Acyl-ester intermediate" evidence="5">
    <location>
        <position position="249"/>
    </location>
</feature>
<reference evidence="8" key="1">
    <citation type="submission" date="2023-01" db="EMBL/GenBank/DDBJ databases">
        <title>Exophiala dermititidis isolated from Cystic Fibrosis Patient.</title>
        <authorList>
            <person name="Kurbessoian T."/>
            <person name="Crocker A."/>
            <person name="Murante D."/>
            <person name="Hogan D.A."/>
            <person name="Stajich J.E."/>
        </authorList>
    </citation>
    <scope>NUCLEOTIDE SEQUENCE</scope>
    <source>
        <strain evidence="8">Ex8</strain>
    </source>
</reference>
<comment type="caution">
    <text evidence="8">The sequence shown here is derived from an EMBL/GenBank/DDBJ whole genome shotgun (WGS) entry which is preliminary data.</text>
</comment>
<protein>
    <recommendedName>
        <fullName evidence="3">amidase</fullName>
        <ecNumber evidence="3">3.5.1.4</ecNumber>
    </recommendedName>
</protein>
<feature type="binding site" evidence="6">
    <location>
        <position position="225"/>
    </location>
    <ligand>
        <name>substrate</name>
    </ligand>
</feature>
<dbReference type="InterPro" id="IPR023631">
    <property type="entry name" value="Amidase_dom"/>
</dbReference>
<feature type="domain" description="Amidase" evidence="7">
    <location>
        <begin position="93"/>
        <end position="539"/>
    </location>
</feature>
<dbReference type="PANTHER" id="PTHR46072">
    <property type="entry name" value="AMIDASE-RELATED-RELATED"/>
    <property type="match status" value="1"/>
</dbReference>
<dbReference type="AlphaFoldDB" id="A0AAN6IZC0"/>
<accession>A0AAN6IZC0</accession>
<feature type="active site" description="Charge relay system" evidence="5">
    <location>
        <position position="225"/>
    </location>
</feature>
<evidence type="ECO:0000256" key="3">
    <source>
        <dbReference type="ARBA" id="ARBA00012922"/>
    </source>
</evidence>
<feature type="active site" description="Charge relay system" evidence="5">
    <location>
        <position position="150"/>
    </location>
</feature>
<keyword evidence="4" id="KW-0378">Hydrolase</keyword>
<feature type="binding site" evidence="6">
    <location>
        <position position="199"/>
    </location>
    <ligand>
        <name>substrate</name>
    </ligand>
</feature>
<dbReference type="InterPro" id="IPR036928">
    <property type="entry name" value="AS_sf"/>
</dbReference>
<dbReference type="GO" id="GO:0004040">
    <property type="term" value="F:amidase activity"/>
    <property type="evidence" value="ECO:0007669"/>
    <property type="project" value="UniProtKB-EC"/>
</dbReference>
<evidence type="ECO:0000313" key="9">
    <source>
        <dbReference type="Proteomes" id="UP001161757"/>
    </source>
</evidence>
<dbReference type="EC" id="3.5.1.4" evidence="3"/>
<gene>
    <name evidence="8" type="ORF">HRR80_000988</name>
</gene>
<dbReference type="PANTHER" id="PTHR46072:SF3">
    <property type="entry name" value="AMIDASE"/>
    <property type="match status" value="1"/>
</dbReference>
<feature type="binding site" evidence="6">
    <location>
        <begin position="246"/>
        <end position="249"/>
    </location>
    <ligand>
        <name>substrate</name>
    </ligand>
</feature>
<dbReference type="SUPFAM" id="SSF75304">
    <property type="entry name" value="Amidase signature (AS) enzymes"/>
    <property type="match status" value="1"/>
</dbReference>
<dbReference type="PROSITE" id="PS00571">
    <property type="entry name" value="AMIDASES"/>
    <property type="match status" value="1"/>
</dbReference>
<evidence type="ECO:0000313" key="8">
    <source>
        <dbReference type="EMBL" id="KAJ8996257.1"/>
    </source>
</evidence>
<name>A0AAN6IZC0_EXODE</name>
<dbReference type="Proteomes" id="UP001161757">
    <property type="component" value="Unassembled WGS sequence"/>
</dbReference>
<dbReference type="PIRSF" id="PIRSF001221">
    <property type="entry name" value="Amidase_fungi"/>
    <property type="match status" value="1"/>
</dbReference>
<evidence type="ECO:0000259" key="7">
    <source>
        <dbReference type="Pfam" id="PF01425"/>
    </source>
</evidence>
<evidence type="ECO:0000256" key="2">
    <source>
        <dbReference type="ARBA" id="ARBA00009199"/>
    </source>
</evidence>
<dbReference type="Pfam" id="PF01425">
    <property type="entry name" value="Amidase"/>
    <property type="match status" value="1"/>
</dbReference>
<dbReference type="InterPro" id="IPR020556">
    <property type="entry name" value="Amidase_CS"/>
</dbReference>
<organism evidence="8 9">
    <name type="scientific">Exophiala dermatitidis</name>
    <name type="common">Black yeast-like fungus</name>
    <name type="synonym">Wangiella dermatitidis</name>
    <dbReference type="NCBI Taxonomy" id="5970"/>
    <lineage>
        <taxon>Eukaryota</taxon>
        <taxon>Fungi</taxon>
        <taxon>Dikarya</taxon>
        <taxon>Ascomycota</taxon>
        <taxon>Pezizomycotina</taxon>
        <taxon>Eurotiomycetes</taxon>
        <taxon>Chaetothyriomycetidae</taxon>
        <taxon>Chaetothyriales</taxon>
        <taxon>Herpotrichiellaceae</taxon>
        <taxon>Exophiala</taxon>
    </lineage>
</organism>
<evidence type="ECO:0000256" key="5">
    <source>
        <dbReference type="PIRSR" id="PIRSR001221-1"/>
    </source>
</evidence>
<evidence type="ECO:0000256" key="6">
    <source>
        <dbReference type="PIRSR" id="PIRSR001221-2"/>
    </source>
</evidence>
<dbReference type="Gene3D" id="3.90.1300.10">
    <property type="entry name" value="Amidase signature (AS) domain"/>
    <property type="match status" value="1"/>
</dbReference>
<proteinExistence type="inferred from homology"/>
<evidence type="ECO:0000256" key="4">
    <source>
        <dbReference type="ARBA" id="ARBA00022801"/>
    </source>
</evidence>